<feature type="chain" id="PRO_5038641601" description="DUF5105 domain-containing protein" evidence="1">
    <location>
        <begin position="19"/>
        <end position="195"/>
    </location>
</feature>
<dbReference type="EMBL" id="RZNY01000016">
    <property type="protein sequence ID" value="RUT43973.1"/>
    <property type="molecule type" value="Genomic_DNA"/>
</dbReference>
<dbReference type="PROSITE" id="PS51257">
    <property type="entry name" value="PROKAR_LIPOPROTEIN"/>
    <property type="match status" value="1"/>
</dbReference>
<evidence type="ECO:0000313" key="2">
    <source>
        <dbReference type="EMBL" id="RUT43973.1"/>
    </source>
</evidence>
<gene>
    <name evidence="2" type="ORF">EJP82_18750</name>
</gene>
<keyword evidence="1" id="KW-0732">Signal</keyword>
<organism evidence="2 3">
    <name type="scientific">Paenibacillus anaericanus</name>
    <dbReference type="NCBI Taxonomy" id="170367"/>
    <lineage>
        <taxon>Bacteria</taxon>
        <taxon>Bacillati</taxon>
        <taxon>Bacillota</taxon>
        <taxon>Bacilli</taxon>
        <taxon>Bacillales</taxon>
        <taxon>Paenibacillaceae</taxon>
        <taxon>Paenibacillus</taxon>
    </lineage>
</organism>
<dbReference type="AlphaFoldDB" id="A0A3S1BNW8"/>
<evidence type="ECO:0008006" key="4">
    <source>
        <dbReference type="Google" id="ProtNLM"/>
    </source>
</evidence>
<comment type="caution">
    <text evidence="2">The sequence shown here is derived from an EMBL/GenBank/DDBJ whole genome shotgun (WGS) entry which is preliminary data.</text>
</comment>
<protein>
    <recommendedName>
        <fullName evidence="4">DUF5105 domain-containing protein</fullName>
    </recommendedName>
</protein>
<sequence length="195" mass="23019">MRSYYKLLLVMAFFILSACNSSEQLKPIKEESIDFDIKTAIQMVEKKEKIIIDLALREKVSITEYEELEKSFDEEFGKYSKDILSIFFLNTMESVPESESGMYVIQDTFYPTVFHEGITVTNAVIDKSYYENEFFNVTSLRIMEEYVGDDEKLKDWKREYIFTPNEDGEWEVHGFSGVMNFLGEEYSMNYLELKK</sequence>
<accession>A0A3S1BNW8</accession>
<keyword evidence="3" id="KW-1185">Reference proteome</keyword>
<dbReference type="RefSeq" id="WP_127193595.1">
    <property type="nucleotide sequence ID" value="NZ_RZNY01000016.1"/>
</dbReference>
<name>A0A3S1BNW8_9BACL</name>
<evidence type="ECO:0000313" key="3">
    <source>
        <dbReference type="Proteomes" id="UP000279446"/>
    </source>
</evidence>
<evidence type="ECO:0000256" key="1">
    <source>
        <dbReference type="SAM" id="SignalP"/>
    </source>
</evidence>
<reference evidence="2 3" key="1">
    <citation type="submission" date="2018-12" db="EMBL/GenBank/DDBJ databases">
        <authorList>
            <person name="Sun L."/>
            <person name="Chen Z."/>
        </authorList>
    </citation>
    <scope>NUCLEOTIDE SEQUENCE [LARGE SCALE GENOMIC DNA]</scope>
    <source>
        <strain evidence="2 3">DSM 15890</strain>
    </source>
</reference>
<proteinExistence type="predicted"/>
<feature type="signal peptide" evidence="1">
    <location>
        <begin position="1"/>
        <end position="18"/>
    </location>
</feature>
<dbReference type="Proteomes" id="UP000279446">
    <property type="component" value="Unassembled WGS sequence"/>
</dbReference>
<dbReference type="OrthoDB" id="2591664at2"/>